<keyword evidence="8" id="KW-1185">Reference proteome</keyword>
<evidence type="ECO:0000256" key="2">
    <source>
        <dbReference type="ARBA" id="ARBA00022692"/>
    </source>
</evidence>
<keyword evidence="4 5" id="KW-0472">Membrane</keyword>
<feature type="signal peptide" evidence="6">
    <location>
        <begin position="1"/>
        <end position="16"/>
    </location>
</feature>
<evidence type="ECO:0000256" key="3">
    <source>
        <dbReference type="ARBA" id="ARBA00022989"/>
    </source>
</evidence>
<dbReference type="Proteomes" id="UP001162131">
    <property type="component" value="Unassembled WGS sequence"/>
</dbReference>
<feature type="transmembrane region" description="Helical" evidence="5">
    <location>
        <begin position="258"/>
        <end position="280"/>
    </location>
</feature>
<dbReference type="GO" id="GO:0031464">
    <property type="term" value="C:Cul4A-RING E3 ubiquitin ligase complex"/>
    <property type="evidence" value="ECO:0007669"/>
    <property type="project" value="TreeGrafter"/>
</dbReference>
<keyword evidence="6" id="KW-0732">Signal</keyword>
<evidence type="ECO:0000256" key="4">
    <source>
        <dbReference type="ARBA" id="ARBA00023136"/>
    </source>
</evidence>
<sequence length="440" mass="48677">MKKVLILLILSQIIASEFCEHNYECKSLHNCVDGECMHKDLFPIAGSEFIGTFINIIISALSTSAGLGGGPLNTIVGQLLFNYDLTHAIPLSQVVIFGGTLMSVCLKLNDRHPTIKSRPLTDYELISYLIVPLLAGTSVGVFLHLIFPEWLIIVTIIIVKIYISILATQKWWLAYKKENLEKVKSEASAMNEILKPLMEEDTNQIIEIKEREPRMKISYSSIGIVGIVYVIVVLGSFIRGGKGMNSIVGITQCDIWYWIYTGFYFFLLVAISWLCGKLLVDRTQRRIENGYDFDLGDPKWNSQLAIKIGLITAFAGLLAGSLGIGGGMIMNPFMISIGIRPEVSTSCSNFMILFSASISVLQYTIGGMIELDYGLWLLGASLIGAILGYYVLRALLRKVKRPSMIVLLIAFLTTASLIGIASTGIFTIIEEQYFGFSSLC</sequence>
<keyword evidence="2 5" id="KW-0812">Transmembrane</keyword>
<name>A0AAU9IBK2_9CILI</name>
<evidence type="ECO:0000256" key="6">
    <source>
        <dbReference type="SAM" id="SignalP"/>
    </source>
</evidence>
<evidence type="ECO:0008006" key="9">
    <source>
        <dbReference type="Google" id="ProtNLM"/>
    </source>
</evidence>
<dbReference type="PANTHER" id="PTHR14255:SF3">
    <property type="entry name" value="SULFITE EXPORTER TAUE_SAFE FAMILY PROTEIN 5-RELATED"/>
    <property type="match status" value="1"/>
</dbReference>
<dbReference type="GO" id="GO:0016567">
    <property type="term" value="P:protein ubiquitination"/>
    <property type="evidence" value="ECO:0007669"/>
    <property type="project" value="TreeGrafter"/>
</dbReference>
<dbReference type="EMBL" id="CAJZBQ010000004">
    <property type="protein sequence ID" value="CAG9311567.1"/>
    <property type="molecule type" value="Genomic_DNA"/>
</dbReference>
<evidence type="ECO:0000313" key="8">
    <source>
        <dbReference type="Proteomes" id="UP001162131"/>
    </source>
</evidence>
<keyword evidence="3 5" id="KW-1133">Transmembrane helix</keyword>
<comment type="caution">
    <text evidence="7">The sequence shown here is derived from an EMBL/GenBank/DDBJ whole genome shotgun (WGS) entry which is preliminary data.</text>
</comment>
<dbReference type="GO" id="GO:0016020">
    <property type="term" value="C:membrane"/>
    <property type="evidence" value="ECO:0007669"/>
    <property type="project" value="UniProtKB-SubCell"/>
</dbReference>
<organism evidence="7 8">
    <name type="scientific">Blepharisma stoltei</name>
    <dbReference type="NCBI Taxonomy" id="1481888"/>
    <lineage>
        <taxon>Eukaryota</taxon>
        <taxon>Sar</taxon>
        <taxon>Alveolata</taxon>
        <taxon>Ciliophora</taxon>
        <taxon>Postciliodesmatophora</taxon>
        <taxon>Heterotrichea</taxon>
        <taxon>Heterotrichida</taxon>
        <taxon>Blepharismidae</taxon>
        <taxon>Blepharisma</taxon>
    </lineage>
</organism>
<proteinExistence type="predicted"/>
<accession>A0AAU9IBK2</accession>
<gene>
    <name evidence="7" type="ORF">BSTOLATCC_MIC3855</name>
</gene>
<feature type="transmembrane region" description="Helical" evidence="5">
    <location>
        <begin position="373"/>
        <end position="392"/>
    </location>
</feature>
<evidence type="ECO:0000313" key="7">
    <source>
        <dbReference type="EMBL" id="CAG9311567.1"/>
    </source>
</evidence>
<feature type="transmembrane region" description="Helical" evidence="5">
    <location>
        <begin position="88"/>
        <end position="106"/>
    </location>
</feature>
<dbReference type="AlphaFoldDB" id="A0AAU9IBK2"/>
<comment type="subcellular location">
    <subcellularLocation>
        <location evidence="1">Membrane</location>
        <topology evidence="1">Multi-pass membrane protein</topology>
    </subcellularLocation>
</comment>
<feature type="chain" id="PRO_5043650482" description="Sulfite exporter TauE/SafE family protein" evidence="6">
    <location>
        <begin position="17"/>
        <end position="440"/>
    </location>
</feature>
<feature type="transmembrane region" description="Helical" evidence="5">
    <location>
        <begin position="126"/>
        <end position="146"/>
    </location>
</feature>
<dbReference type="InterPro" id="IPR002781">
    <property type="entry name" value="TM_pro_TauE-like"/>
</dbReference>
<dbReference type="PANTHER" id="PTHR14255">
    <property type="entry name" value="CEREBLON"/>
    <property type="match status" value="1"/>
</dbReference>
<protein>
    <recommendedName>
        <fullName evidence="9">Sulfite exporter TauE/SafE family protein</fullName>
    </recommendedName>
</protein>
<evidence type="ECO:0000256" key="1">
    <source>
        <dbReference type="ARBA" id="ARBA00004141"/>
    </source>
</evidence>
<feature type="transmembrane region" description="Helical" evidence="5">
    <location>
        <begin position="217"/>
        <end position="238"/>
    </location>
</feature>
<feature type="transmembrane region" description="Helical" evidence="5">
    <location>
        <begin position="404"/>
        <end position="429"/>
    </location>
</feature>
<evidence type="ECO:0000256" key="5">
    <source>
        <dbReference type="SAM" id="Phobius"/>
    </source>
</evidence>
<feature type="transmembrane region" description="Helical" evidence="5">
    <location>
        <begin position="152"/>
        <end position="173"/>
    </location>
</feature>
<feature type="transmembrane region" description="Helical" evidence="5">
    <location>
        <begin position="308"/>
        <end position="330"/>
    </location>
</feature>
<dbReference type="Pfam" id="PF01925">
    <property type="entry name" value="TauE"/>
    <property type="match status" value="1"/>
</dbReference>
<reference evidence="7" key="1">
    <citation type="submission" date="2021-09" db="EMBL/GenBank/DDBJ databases">
        <authorList>
            <consortium name="AG Swart"/>
            <person name="Singh M."/>
            <person name="Singh A."/>
            <person name="Seah K."/>
            <person name="Emmerich C."/>
        </authorList>
    </citation>
    <scope>NUCLEOTIDE SEQUENCE</scope>
    <source>
        <strain evidence="7">ATCC30299</strain>
    </source>
</reference>